<dbReference type="InterPro" id="IPR041525">
    <property type="entry name" value="N/Namide_PRibTrfase"/>
</dbReference>
<sequence>MALSGEFDNLIFNTDNYKHCHYPLYPPGTEYVSSYIESRGGEYPVTMFVGLQAFLREYLMRPITLEDIDYAEKEVREQGMHFNRENWLGILNDHGGYLPVEIEAVAEGTVLPSKNVLVQVTNTDPKYYWASSFFETALLRAVWYPATVGTISWLAKQVIRTALDRTSEHPELLRHMLHDYGARGVSSQQSAALGGLAHLVNFSQSDTTPGIIAAKKYYNAVAPSNSCPNSEHAGFTAWGRDHEVDALRNMLNVHRDSGGVLLLTDTYDHENCVKNIIGGELREEIRNFPGMVGARPDSGDPVQVTADTTQWLMEAFGYETNSKGFKVLPPYIRVVQGDGITFETLRNVFAELERRGFSAENALFGMGGGLLQHCNRDTMNFGQKANAVRVNGEWRDIAKSPKGADFKVSKAGRLALVKVDGEYQTVPRDSVSSEENLLKPVFRNGRLLKKWDFSELIANSEAEVPESYYADVIAPMLPASETTASEQTEEKVLSGVSS</sequence>
<dbReference type="InterPro" id="IPR036068">
    <property type="entry name" value="Nicotinate_pribotase-like_C"/>
</dbReference>
<accession>A0ABT9RUC1</accession>
<name>A0ABT9RUC1_9MICC</name>
<keyword evidence="12" id="KW-1185">Reference proteome</keyword>
<evidence type="ECO:0000313" key="12">
    <source>
        <dbReference type="Proteomes" id="UP001226577"/>
    </source>
</evidence>
<evidence type="ECO:0000259" key="9">
    <source>
        <dbReference type="Pfam" id="PF04095"/>
    </source>
</evidence>
<dbReference type="InterPro" id="IPR016471">
    <property type="entry name" value="Nicotinamide_PRibTrfase"/>
</dbReference>
<dbReference type="InterPro" id="IPR041529">
    <property type="entry name" value="DUF5598"/>
</dbReference>
<evidence type="ECO:0000256" key="8">
    <source>
        <dbReference type="ARBA" id="ARBA00047835"/>
    </source>
</evidence>
<evidence type="ECO:0000256" key="5">
    <source>
        <dbReference type="ARBA" id="ARBA00035007"/>
    </source>
</evidence>
<dbReference type="GO" id="GO:0047280">
    <property type="term" value="F:nicotinamide phosphoribosyltransferase activity"/>
    <property type="evidence" value="ECO:0007669"/>
    <property type="project" value="UniProtKB-EC"/>
</dbReference>
<dbReference type="PIRSF" id="PIRSF005943">
    <property type="entry name" value="NMPRT"/>
    <property type="match status" value="1"/>
</dbReference>
<keyword evidence="4 11" id="KW-0808">Transferase</keyword>
<evidence type="ECO:0000259" key="10">
    <source>
        <dbReference type="Pfam" id="PF18127"/>
    </source>
</evidence>
<dbReference type="PANTHER" id="PTHR43816">
    <property type="entry name" value="NICOTINAMIDE PHOSPHORIBOSYLTRANSFERASE"/>
    <property type="match status" value="1"/>
</dbReference>
<evidence type="ECO:0000256" key="1">
    <source>
        <dbReference type="ARBA" id="ARBA00010897"/>
    </source>
</evidence>
<dbReference type="NCBIfam" id="NF006629">
    <property type="entry name" value="PRK09198.1"/>
    <property type="match status" value="1"/>
</dbReference>
<feature type="domain" description="Nicotinate/nicotinamide phosphoribosyltransferase" evidence="9">
    <location>
        <begin position="177"/>
        <end position="427"/>
    </location>
</feature>
<dbReference type="SUPFAM" id="SSF51690">
    <property type="entry name" value="Nicotinate/Quinolinate PRTase C-terminal domain-like"/>
    <property type="match status" value="1"/>
</dbReference>
<comment type="pathway">
    <text evidence="5">Cofactor biosynthesis; NAD(+) biosynthesis; nicotinamide D-ribonucleotide from 5-phospho-alpha-D-ribose 1-diphosphate and nicotinamide: step 1/1.</text>
</comment>
<feature type="domain" description="Nicotinamide phosphoribosyltransferase N-terminal" evidence="10">
    <location>
        <begin position="9"/>
        <end position="102"/>
    </location>
</feature>
<dbReference type="PANTHER" id="PTHR43816:SF1">
    <property type="entry name" value="NICOTINAMIDE PHOSPHORIBOSYLTRANSFERASE"/>
    <property type="match status" value="1"/>
</dbReference>
<dbReference type="Pfam" id="PF04095">
    <property type="entry name" value="NAPRTase"/>
    <property type="match status" value="1"/>
</dbReference>
<dbReference type="Pfam" id="PF18127">
    <property type="entry name" value="NAMPT_N"/>
    <property type="match status" value="1"/>
</dbReference>
<dbReference type="Gene3D" id="3.20.20.70">
    <property type="entry name" value="Aldolase class I"/>
    <property type="match status" value="1"/>
</dbReference>
<organism evidence="11 12">
    <name type="scientific">Pseudarthrobacter enclensis</name>
    <dbReference type="NCBI Taxonomy" id="993070"/>
    <lineage>
        <taxon>Bacteria</taxon>
        <taxon>Bacillati</taxon>
        <taxon>Actinomycetota</taxon>
        <taxon>Actinomycetes</taxon>
        <taxon>Micrococcales</taxon>
        <taxon>Micrococcaceae</taxon>
        <taxon>Pseudarthrobacter</taxon>
    </lineage>
</organism>
<dbReference type="EMBL" id="JAUSRE010000010">
    <property type="protein sequence ID" value="MDP9888672.1"/>
    <property type="molecule type" value="Genomic_DNA"/>
</dbReference>
<evidence type="ECO:0000256" key="6">
    <source>
        <dbReference type="ARBA" id="ARBA00035024"/>
    </source>
</evidence>
<evidence type="ECO:0000256" key="2">
    <source>
        <dbReference type="ARBA" id="ARBA00022642"/>
    </source>
</evidence>
<keyword evidence="2" id="KW-0662">Pyridine nucleotide biosynthesis</keyword>
<evidence type="ECO:0000313" key="11">
    <source>
        <dbReference type="EMBL" id="MDP9888672.1"/>
    </source>
</evidence>
<dbReference type="Proteomes" id="UP001226577">
    <property type="component" value="Unassembled WGS sequence"/>
</dbReference>
<dbReference type="EC" id="2.4.2.12" evidence="6"/>
<comment type="caution">
    <text evidence="11">The sequence shown here is derived from an EMBL/GenBank/DDBJ whole genome shotgun (WGS) entry which is preliminary data.</text>
</comment>
<comment type="similarity">
    <text evidence="1">Belongs to the NAPRTase family.</text>
</comment>
<keyword evidence="3 11" id="KW-0328">Glycosyltransferase</keyword>
<dbReference type="InterPro" id="IPR013785">
    <property type="entry name" value="Aldolase_TIM"/>
</dbReference>
<gene>
    <name evidence="11" type="ORF">J2X98_002265</name>
</gene>
<evidence type="ECO:0000256" key="7">
    <source>
        <dbReference type="ARBA" id="ARBA00035036"/>
    </source>
</evidence>
<protein>
    <recommendedName>
        <fullName evidence="7">Nicotinamide phosphoribosyltransferase</fullName>
        <ecNumber evidence="6">2.4.2.12</ecNumber>
    </recommendedName>
</protein>
<proteinExistence type="inferred from homology"/>
<dbReference type="RefSeq" id="WP_307307963.1">
    <property type="nucleotide sequence ID" value="NZ_JAUSRE010000010.1"/>
</dbReference>
<reference evidence="11 12" key="1">
    <citation type="submission" date="2023-07" db="EMBL/GenBank/DDBJ databases">
        <title>Sorghum-associated microbial communities from plants grown in Nebraska, USA.</title>
        <authorList>
            <person name="Schachtman D."/>
        </authorList>
    </citation>
    <scope>NUCLEOTIDE SEQUENCE [LARGE SCALE GENOMIC DNA]</scope>
    <source>
        <strain evidence="11 12">CC222</strain>
    </source>
</reference>
<comment type="catalytic activity">
    <reaction evidence="8">
        <text>beta-nicotinamide D-ribonucleotide + diphosphate = 5-phospho-alpha-D-ribose 1-diphosphate + nicotinamide + H(+)</text>
        <dbReference type="Rhea" id="RHEA:16149"/>
        <dbReference type="ChEBI" id="CHEBI:14649"/>
        <dbReference type="ChEBI" id="CHEBI:15378"/>
        <dbReference type="ChEBI" id="CHEBI:17154"/>
        <dbReference type="ChEBI" id="CHEBI:33019"/>
        <dbReference type="ChEBI" id="CHEBI:58017"/>
        <dbReference type="EC" id="2.4.2.12"/>
    </reaction>
    <physiologicalReaction direction="right-to-left" evidence="8">
        <dbReference type="Rhea" id="RHEA:16151"/>
    </physiologicalReaction>
</comment>
<evidence type="ECO:0000256" key="3">
    <source>
        <dbReference type="ARBA" id="ARBA00022676"/>
    </source>
</evidence>
<evidence type="ECO:0000256" key="4">
    <source>
        <dbReference type="ARBA" id="ARBA00022679"/>
    </source>
</evidence>